<evidence type="ECO:0000256" key="1">
    <source>
        <dbReference type="SAM" id="MobiDB-lite"/>
    </source>
</evidence>
<feature type="transmembrane region" description="Helical" evidence="2">
    <location>
        <begin position="159"/>
        <end position="183"/>
    </location>
</feature>
<evidence type="ECO:0000313" key="5">
    <source>
        <dbReference type="Proteomes" id="UP001596383"/>
    </source>
</evidence>
<dbReference type="InterPro" id="IPR011642">
    <property type="entry name" value="Gate_dom"/>
</dbReference>
<feature type="transmembrane region" description="Helical" evidence="2">
    <location>
        <begin position="41"/>
        <end position="58"/>
    </location>
</feature>
<organism evidence="4 5">
    <name type="scientific">Natrinema soli</name>
    <dbReference type="NCBI Taxonomy" id="1930624"/>
    <lineage>
        <taxon>Archaea</taxon>
        <taxon>Methanobacteriati</taxon>
        <taxon>Methanobacteriota</taxon>
        <taxon>Stenosarchaea group</taxon>
        <taxon>Halobacteria</taxon>
        <taxon>Halobacteriales</taxon>
        <taxon>Natrialbaceae</taxon>
        <taxon>Natrinema</taxon>
    </lineage>
</organism>
<proteinExistence type="predicted"/>
<sequence>MFGGQSWENDEHASGESVTPETKSIEDITFVDTGVGPTLKFLIAFVTGAFVFLFPIQWEGQTTIPLDVMMTLLQEFSMPLVEAYTLLLLLLGGVLTTLSELHYRGIQTVSERTETLLELDYWRTSILFWALRLVGSALGVAIFFGIGPEWIFADPIVETAWGALAITVALVISLGAIFVNLLAELGGLQFIGTLAQPVMRPLFNLPGRSALDSAASWLGSFSVGYYLTRNVFDRGGYNKREVFVICTCFATANLGTVGAVSAVLGILHLFPIVVFLYLVATLIVAVILVRLPPLSTVPEEYIAEPDPEPQFTGSVGEYFRFAFNEGVKTAEKGDSIIRTSIVGFVDGTKLAGMIIGTIVTVAMVVLHLEQNTEFFVYISAPFVPLMNILGIPDPQLAATGIIVGGAEYFIGATMVVEADTVTQVFVVIVTSGQAIFFAATAPMMVDMFDDIPMRFRDLFVLLVLRTALLIPIAAVLTHVAVLIGAI</sequence>
<gene>
    <name evidence="4" type="ORF">ACFQE6_08785</name>
</gene>
<feature type="transmembrane region" description="Helical" evidence="2">
    <location>
        <begin position="396"/>
        <end position="416"/>
    </location>
</feature>
<dbReference type="Proteomes" id="UP001596383">
    <property type="component" value="Unassembled WGS sequence"/>
</dbReference>
<evidence type="ECO:0000256" key="2">
    <source>
        <dbReference type="SAM" id="Phobius"/>
    </source>
</evidence>
<protein>
    <submittedName>
        <fullName evidence="4">YjiH family protein</fullName>
    </submittedName>
</protein>
<comment type="caution">
    <text evidence="4">The sequence shown here is derived from an EMBL/GenBank/DDBJ whole genome shotgun (WGS) entry which is preliminary data.</text>
</comment>
<keyword evidence="2" id="KW-1133">Transmembrane helix</keyword>
<dbReference type="Pfam" id="PF07670">
    <property type="entry name" value="Gate"/>
    <property type="match status" value="1"/>
</dbReference>
<feature type="transmembrane region" description="Helical" evidence="2">
    <location>
        <begin position="422"/>
        <end position="445"/>
    </location>
</feature>
<dbReference type="EMBL" id="JBHSWV010000132">
    <property type="protein sequence ID" value="MFC6765103.1"/>
    <property type="molecule type" value="Genomic_DNA"/>
</dbReference>
<feature type="transmembrane region" description="Helical" evidence="2">
    <location>
        <begin position="242"/>
        <end position="263"/>
    </location>
</feature>
<feature type="transmembrane region" description="Helical" evidence="2">
    <location>
        <begin position="78"/>
        <end position="98"/>
    </location>
</feature>
<dbReference type="RefSeq" id="WP_273738139.1">
    <property type="nucleotide sequence ID" value="NZ_JAQIVI010000132.1"/>
</dbReference>
<reference evidence="4 5" key="1">
    <citation type="journal article" date="2019" name="Int. J. Syst. Evol. Microbiol.">
        <title>The Global Catalogue of Microorganisms (GCM) 10K type strain sequencing project: providing services to taxonomists for standard genome sequencing and annotation.</title>
        <authorList>
            <consortium name="The Broad Institute Genomics Platform"/>
            <consortium name="The Broad Institute Genome Sequencing Center for Infectious Disease"/>
            <person name="Wu L."/>
            <person name="Ma J."/>
        </authorList>
    </citation>
    <scope>NUCLEOTIDE SEQUENCE [LARGE SCALE GENOMIC DNA]</scope>
    <source>
        <strain evidence="4 5">LMG 29247</strain>
    </source>
</reference>
<keyword evidence="5" id="KW-1185">Reference proteome</keyword>
<feature type="transmembrane region" description="Helical" evidence="2">
    <location>
        <begin position="457"/>
        <end position="483"/>
    </location>
</feature>
<feature type="transmembrane region" description="Helical" evidence="2">
    <location>
        <begin position="350"/>
        <end position="368"/>
    </location>
</feature>
<feature type="domain" description="Nucleoside transporter/FeoB GTPase Gate" evidence="3">
    <location>
        <begin position="166"/>
        <end position="266"/>
    </location>
</feature>
<name>A0ABD5SJ76_9EURY</name>
<feature type="transmembrane region" description="Helical" evidence="2">
    <location>
        <begin position="374"/>
        <end position="391"/>
    </location>
</feature>
<evidence type="ECO:0000313" key="4">
    <source>
        <dbReference type="EMBL" id="MFC6765103.1"/>
    </source>
</evidence>
<feature type="transmembrane region" description="Helical" evidence="2">
    <location>
        <begin position="269"/>
        <end position="289"/>
    </location>
</feature>
<keyword evidence="2" id="KW-0812">Transmembrane</keyword>
<accession>A0ABD5SJ76</accession>
<feature type="region of interest" description="Disordered" evidence="1">
    <location>
        <begin position="1"/>
        <end position="20"/>
    </location>
</feature>
<evidence type="ECO:0000259" key="3">
    <source>
        <dbReference type="Pfam" id="PF07670"/>
    </source>
</evidence>
<keyword evidence="2" id="KW-0472">Membrane</keyword>
<dbReference type="AlphaFoldDB" id="A0ABD5SJ76"/>
<feature type="transmembrane region" description="Helical" evidence="2">
    <location>
        <begin position="126"/>
        <end position="147"/>
    </location>
</feature>